<dbReference type="KEGG" id="phe:Phep_2017"/>
<dbReference type="RefSeq" id="WP_015807835.1">
    <property type="nucleotide sequence ID" value="NC_013061.1"/>
</dbReference>
<dbReference type="OrthoDB" id="9770457at2"/>
<dbReference type="InterPro" id="IPR029044">
    <property type="entry name" value="Nucleotide-diphossugar_trans"/>
</dbReference>
<dbReference type="PANTHER" id="PTHR43685:SF2">
    <property type="entry name" value="GLYCOSYLTRANSFERASE 2-LIKE DOMAIN-CONTAINING PROTEIN"/>
    <property type="match status" value="1"/>
</dbReference>
<dbReference type="PANTHER" id="PTHR43685">
    <property type="entry name" value="GLYCOSYLTRANSFERASE"/>
    <property type="match status" value="1"/>
</dbReference>
<dbReference type="Proteomes" id="UP000000852">
    <property type="component" value="Chromosome"/>
</dbReference>
<dbReference type="CDD" id="cd00761">
    <property type="entry name" value="Glyco_tranf_GTA_type"/>
    <property type="match status" value="1"/>
</dbReference>
<dbReference type="InterPro" id="IPR050834">
    <property type="entry name" value="Glycosyltransf_2"/>
</dbReference>
<dbReference type="SUPFAM" id="SSF53448">
    <property type="entry name" value="Nucleotide-diphospho-sugar transferases"/>
    <property type="match status" value="1"/>
</dbReference>
<dbReference type="AlphaFoldDB" id="C6XWS8"/>
<evidence type="ECO:0000259" key="1">
    <source>
        <dbReference type="Pfam" id="PF00535"/>
    </source>
</evidence>
<accession>C6XWS8</accession>
<sequence>MNLQKLVTVIIPTYNREKKLPEAIESALNQSYQNIQIIVVDDGSIDQTGKLVKEEYPGVEYYYKENGGQASARNLGLKHAKGDIIASLDSDDIWYTDFLKNCVEKLETDKLDFVFANWDQDTKAGDSWDFLNKDPFLTPYLYKEKDEWIDLNYDEVRELYIKSCPSPSSSLVMRKSSIVSGWDEEMNIGDDWCLYLEMILTKECRAAFTLTKLWHKRIDEINVYDGRKWSEVVEFLYIADAKAKLIKFDKLLSPKERKTLEQRYMIGLVEFAKHNLIRELNLKYSFILLIRSFAVNIPFTLKEIPKVFIAGLQNKNKKLKKLLT</sequence>
<dbReference type="GO" id="GO:0016740">
    <property type="term" value="F:transferase activity"/>
    <property type="evidence" value="ECO:0007669"/>
    <property type="project" value="UniProtKB-KW"/>
</dbReference>
<evidence type="ECO:0000313" key="2">
    <source>
        <dbReference type="EMBL" id="ACU04222.1"/>
    </source>
</evidence>
<dbReference type="Pfam" id="PF00535">
    <property type="entry name" value="Glycos_transf_2"/>
    <property type="match status" value="1"/>
</dbReference>
<dbReference type="InterPro" id="IPR001173">
    <property type="entry name" value="Glyco_trans_2-like"/>
</dbReference>
<dbReference type="Gene3D" id="3.90.550.10">
    <property type="entry name" value="Spore Coat Polysaccharide Biosynthesis Protein SpsA, Chain A"/>
    <property type="match status" value="1"/>
</dbReference>
<keyword evidence="2" id="KW-0808">Transferase</keyword>
<keyword evidence="3" id="KW-1185">Reference proteome</keyword>
<gene>
    <name evidence="2" type="ordered locus">Phep_2017</name>
</gene>
<dbReference type="eggNOG" id="COG1215">
    <property type="taxonomic scope" value="Bacteria"/>
</dbReference>
<dbReference type="CAZy" id="GT2">
    <property type="family name" value="Glycosyltransferase Family 2"/>
</dbReference>
<feature type="domain" description="Glycosyltransferase 2-like" evidence="1">
    <location>
        <begin position="8"/>
        <end position="134"/>
    </location>
</feature>
<proteinExistence type="predicted"/>
<evidence type="ECO:0000313" key="3">
    <source>
        <dbReference type="Proteomes" id="UP000000852"/>
    </source>
</evidence>
<dbReference type="HOGENOM" id="CLU_025996_25_1_10"/>
<dbReference type="STRING" id="485917.Phep_2017"/>
<dbReference type="EMBL" id="CP001681">
    <property type="protein sequence ID" value="ACU04222.1"/>
    <property type="molecule type" value="Genomic_DNA"/>
</dbReference>
<organism evidence="2 3">
    <name type="scientific">Pedobacter heparinus (strain ATCC 13125 / DSM 2366 / CIP 104194 / JCM 7457 / NBRC 12017 / NCIMB 9290 / NRRL B-14731 / HIM 762-3)</name>
    <dbReference type="NCBI Taxonomy" id="485917"/>
    <lineage>
        <taxon>Bacteria</taxon>
        <taxon>Pseudomonadati</taxon>
        <taxon>Bacteroidota</taxon>
        <taxon>Sphingobacteriia</taxon>
        <taxon>Sphingobacteriales</taxon>
        <taxon>Sphingobacteriaceae</taxon>
        <taxon>Pedobacter</taxon>
    </lineage>
</organism>
<reference evidence="2 3" key="1">
    <citation type="journal article" date="2009" name="Stand. Genomic Sci.">
        <title>Complete genome sequence of Pedobacter heparinus type strain (HIM 762-3).</title>
        <authorList>
            <person name="Han C."/>
            <person name="Spring S."/>
            <person name="Lapidus A."/>
            <person name="Del Rio T.G."/>
            <person name="Tice H."/>
            <person name="Copeland A."/>
            <person name="Cheng J.F."/>
            <person name="Lucas S."/>
            <person name="Chen F."/>
            <person name="Nolan M."/>
            <person name="Bruce D."/>
            <person name="Goodwin L."/>
            <person name="Pitluck S."/>
            <person name="Ivanova N."/>
            <person name="Mavromatis K."/>
            <person name="Mikhailova N."/>
            <person name="Pati A."/>
            <person name="Chen A."/>
            <person name="Palaniappan K."/>
            <person name="Land M."/>
            <person name="Hauser L."/>
            <person name="Chang Y.J."/>
            <person name="Jeffries C.C."/>
            <person name="Saunders E."/>
            <person name="Chertkov O."/>
            <person name="Brettin T."/>
            <person name="Goker M."/>
            <person name="Rohde M."/>
            <person name="Bristow J."/>
            <person name="Eisen J.A."/>
            <person name="Markowitz V."/>
            <person name="Hugenholtz P."/>
            <person name="Kyrpides N.C."/>
            <person name="Klenk H.P."/>
            <person name="Detter J.C."/>
        </authorList>
    </citation>
    <scope>NUCLEOTIDE SEQUENCE [LARGE SCALE GENOMIC DNA]</scope>
    <source>
        <strain evidence="3">ATCC 13125 / DSM 2366 / CIP 104194 / JCM 7457 / NBRC 12017 / NCIMB 9290 / NRRL B-14731 / HIM 762-3</strain>
    </source>
</reference>
<name>C6XWS8_PEDHD</name>
<protein>
    <submittedName>
        <fullName evidence="2">Glycosyl transferase family 2</fullName>
    </submittedName>
</protein>